<dbReference type="InterPro" id="IPR050696">
    <property type="entry name" value="FtsA/MreB"/>
</dbReference>
<evidence type="ECO:0000313" key="1">
    <source>
        <dbReference type="EMBL" id="MFC7277773.1"/>
    </source>
</evidence>
<accession>A0ABW2HXA5</accession>
<gene>
    <name evidence="1" type="primary">eutJ</name>
    <name evidence="1" type="ORF">ACFQS1_27615</name>
</gene>
<proteinExistence type="predicted"/>
<dbReference type="PANTHER" id="PTHR32432:SF3">
    <property type="entry name" value="ETHANOLAMINE UTILIZATION PROTEIN EUTJ"/>
    <property type="match status" value="1"/>
</dbReference>
<dbReference type="EMBL" id="JBHTBJ010000025">
    <property type="protein sequence ID" value="MFC7277773.1"/>
    <property type="molecule type" value="Genomic_DNA"/>
</dbReference>
<dbReference type="CDD" id="cd24047">
    <property type="entry name" value="ASKHA_NBD_EutJ"/>
    <property type="match status" value="1"/>
</dbReference>
<organism evidence="1 2">
    <name type="scientific">Paractinoplanes rhizophilus</name>
    <dbReference type="NCBI Taxonomy" id="1416877"/>
    <lineage>
        <taxon>Bacteria</taxon>
        <taxon>Bacillati</taxon>
        <taxon>Actinomycetota</taxon>
        <taxon>Actinomycetes</taxon>
        <taxon>Micromonosporales</taxon>
        <taxon>Micromonosporaceae</taxon>
        <taxon>Paractinoplanes</taxon>
    </lineage>
</organism>
<dbReference type="RefSeq" id="WP_378973798.1">
    <property type="nucleotide sequence ID" value="NZ_JBHTBJ010000025.1"/>
</dbReference>
<reference evidence="2" key="1">
    <citation type="journal article" date="2019" name="Int. J. Syst. Evol. Microbiol.">
        <title>The Global Catalogue of Microorganisms (GCM) 10K type strain sequencing project: providing services to taxonomists for standard genome sequencing and annotation.</title>
        <authorList>
            <consortium name="The Broad Institute Genomics Platform"/>
            <consortium name="The Broad Institute Genome Sequencing Center for Infectious Disease"/>
            <person name="Wu L."/>
            <person name="Ma J."/>
        </authorList>
    </citation>
    <scope>NUCLEOTIDE SEQUENCE [LARGE SCALE GENOMIC DNA]</scope>
    <source>
        <strain evidence="2">XZYJT-10</strain>
    </source>
</reference>
<dbReference type="PANTHER" id="PTHR32432">
    <property type="entry name" value="CELL DIVISION PROTEIN FTSA-RELATED"/>
    <property type="match status" value="1"/>
</dbReference>
<evidence type="ECO:0000313" key="2">
    <source>
        <dbReference type="Proteomes" id="UP001596548"/>
    </source>
</evidence>
<dbReference type="SUPFAM" id="SSF53067">
    <property type="entry name" value="Actin-like ATPase domain"/>
    <property type="match status" value="1"/>
</dbReference>
<protein>
    <submittedName>
        <fullName evidence="1">Ethanolamine utilization protein EutJ</fullName>
    </submittedName>
</protein>
<dbReference type="Pfam" id="PF14450">
    <property type="entry name" value="FtsA"/>
    <property type="match status" value="1"/>
</dbReference>
<keyword evidence="2" id="KW-1185">Reference proteome</keyword>
<dbReference type="NCBIfam" id="NF011660">
    <property type="entry name" value="PRK15080.1"/>
    <property type="match status" value="1"/>
</dbReference>
<sequence length="286" mass="29674">MRPPAAGTLDELLARTGQVMAGAVTRPGDGELRVGVDLGTAYTVVVVTDERGWPVAGAYRFAKVVRDGVVVNFHGAVRLLSALKSDVEERLGRPLTQAASGFPPGVARGSVRAVEHVLEGAGLTCSGLVDEPNAANAVLGVTDGAVVDVGGGTTGIAVFRNGELCTVADEPTGGTHVSLVLAGALGVPFDEAEELKRDPARAAELFPIVRPVFEKIGVIVRDVVAPFEVETVHLVGGTCRFPGIDRVVAETTGIRTTVPSDPLFVTGLGLAYHDRAPVTIATEDRQ</sequence>
<comment type="caution">
    <text evidence="1">The sequence shown here is derived from an EMBL/GenBank/DDBJ whole genome shotgun (WGS) entry which is preliminary data.</text>
</comment>
<dbReference type="InterPro" id="IPR043129">
    <property type="entry name" value="ATPase_NBD"/>
</dbReference>
<dbReference type="NCBIfam" id="TIGR02529">
    <property type="entry name" value="EutJ"/>
    <property type="match status" value="1"/>
</dbReference>
<dbReference type="InterPro" id="IPR013366">
    <property type="entry name" value="EutJ"/>
</dbReference>
<dbReference type="Proteomes" id="UP001596548">
    <property type="component" value="Unassembled WGS sequence"/>
</dbReference>
<name>A0ABW2HXA5_9ACTN</name>
<dbReference type="Gene3D" id="3.30.420.40">
    <property type="match status" value="2"/>
</dbReference>